<dbReference type="AlphaFoldDB" id="A0A5R8MDP7"/>
<evidence type="ECO:0000313" key="4">
    <source>
        <dbReference type="Proteomes" id="UP000306973"/>
    </source>
</evidence>
<reference evidence="3 4" key="1">
    <citation type="journal article" date="2007" name="Int. J. Syst. Evol. Microbiol.">
        <title>Halomonas saccharevitans sp. nov., Halomonas arcis sp. nov. and Halomonas subterranea sp. nov., halophilic bacteria isolated from hypersaline environments of China.</title>
        <authorList>
            <person name="Xu X.W."/>
            <person name="Wu Y.H."/>
            <person name="Zhou Z."/>
            <person name="Wang C.S."/>
            <person name="Zhou Y.G."/>
            <person name="Zhang H.B."/>
            <person name="Wang Y."/>
            <person name="Wu M."/>
        </authorList>
    </citation>
    <scope>NUCLEOTIDE SEQUENCE [LARGE SCALE GENOMIC DNA]</scope>
    <source>
        <strain evidence="3 4">TBZ3</strain>
    </source>
</reference>
<feature type="transmembrane region" description="Helical" evidence="1">
    <location>
        <begin position="83"/>
        <end position="116"/>
    </location>
</feature>
<dbReference type="Proteomes" id="UP000306973">
    <property type="component" value="Unassembled WGS sequence"/>
</dbReference>
<feature type="transmembrane region" description="Helical" evidence="1">
    <location>
        <begin position="128"/>
        <end position="151"/>
    </location>
</feature>
<dbReference type="Pfam" id="PF07331">
    <property type="entry name" value="TctB"/>
    <property type="match status" value="1"/>
</dbReference>
<keyword evidence="1" id="KW-1133">Transmembrane helix</keyword>
<dbReference type="EMBL" id="VBUI01000023">
    <property type="protein sequence ID" value="TLF47798.1"/>
    <property type="molecule type" value="Genomic_DNA"/>
</dbReference>
<feature type="transmembrane region" description="Helical" evidence="1">
    <location>
        <begin position="16"/>
        <end position="35"/>
    </location>
</feature>
<keyword evidence="1" id="KW-0812">Transmembrane</keyword>
<feature type="transmembrane region" description="Helical" evidence="1">
    <location>
        <begin position="41"/>
        <end position="62"/>
    </location>
</feature>
<comment type="caution">
    <text evidence="3">The sequence shown here is derived from an EMBL/GenBank/DDBJ whole genome shotgun (WGS) entry which is preliminary data.</text>
</comment>
<dbReference type="RefSeq" id="WP_138182240.1">
    <property type="nucleotide sequence ID" value="NZ_VBUI01000023.1"/>
</dbReference>
<proteinExistence type="predicted"/>
<name>A0A5R8MDP7_9GAMM</name>
<keyword evidence="1" id="KW-0472">Membrane</keyword>
<keyword evidence="4" id="KW-1185">Reference proteome</keyword>
<evidence type="ECO:0000313" key="3">
    <source>
        <dbReference type="EMBL" id="TLF47798.1"/>
    </source>
</evidence>
<feature type="domain" description="DUF1468" evidence="2">
    <location>
        <begin position="20"/>
        <end position="154"/>
    </location>
</feature>
<organism evidence="3 4">
    <name type="scientific">Halomonas urmiana</name>
    <dbReference type="NCBI Taxonomy" id="490901"/>
    <lineage>
        <taxon>Bacteria</taxon>
        <taxon>Pseudomonadati</taxon>
        <taxon>Pseudomonadota</taxon>
        <taxon>Gammaproteobacteria</taxon>
        <taxon>Oceanospirillales</taxon>
        <taxon>Halomonadaceae</taxon>
        <taxon>Halomonas</taxon>
    </lineage>
</organism>
<dbReference type="InterPro" id="IPR009936">
    <property type="entry name" value="DUF1468"/>
</dbReference>
<evidence type="ECO:0000259" key="2">
    <source>
        <dbReference type="Pfam" id="PF07331"/>
    </source>
</evidence>
<protein>
    <submittedName>
        <fullName evidence="3">Tripartite tricarboxylate transporter TctB family protein</fullName>
    </submittedName>
</protein>
<dbReference type="OrthoDB" id="6166151at2"/>
<gene>
    <name evidence="3" type="ORF">FEI13_14535</name>
</gene>
<evidence type="ECO:0000256" key="1">
    <source>
        <dbReference type="SAM" id="Phobius"/>
    </source>
</evidence>
<sequence>MTDATRKVQAACSARAEFLLPLLFIAMSALCIWQGRDMSQLGAVFPTTIAAVTLAAGVLRLGQLALRGVFSNAARQRGSTPRRVLLVLAMTAWALVMPWAGFLLAGLASFVTLMLIAQHEPWTPRRLLGHLITGAVLVAFFYGLFAVLLNVPLPVGKWWMG</sequence>
<accession>A0A5R8MDP7</accession>